<dbReference type="KEGG" id="chya:V22_00240"/>
<keyword evidence="1" id="KW-0472">Membrane</keyword>
<accession>A0A517T384</accession>
<dbReference type="EMBL" id="CP036316">
    <property type="protein sequence ID" value="QDT62826.1"/>
    <property type="molecule type" value="Genomic_DNA"/>
</dbReference>
<evidence type="ECO:0000256" key="1">
    <source>
        <dbReference type="SAM" id="Phobius"/>
    </source>
</evidence>
<organism evidence="2 3">
    <name type="scientific">Calycomorphotria hydatis</name>
    <dbReference type="NCBI Taxonomy" id="2528027"/>
    <lineage>
        <taxon>Bacteria</taxon>
        <taxon>Pseudomonadati</taxon>
        <taxon>Planctomycetota</taxon>
        <taxon>Planctomycetia</taxon>
        <taxon>Planctomycetales</taxon>
        <taxon>Planctomycetaceae</taxon>
        <taxon>Calycomorphotria</taxon>
    </lineage>
</organism>
<name>A0A517T384_9PLAN</name>
<sequence>MHAKKLLIGSILAGLGVFAAIALSLPALQTARSPSKMVELYRRQGKLAIILEQAQQVAESEDPTGETSVLIELAQEESTAINTLLDDLAEAREQQSNVIIASTNDPTMTFATLMGVIVSAIGTISSLVLSWRKDLRDMGEGAVVVMTEQKEELAKAA</sequence>
<feature type="transmembrane region" description="Helical" evidence="1">
    <location>
        <begin position="110"/>
        <end position="129"/>
    </location>
</feature>
<gene>
    <name evidence="2" type="ORF">V22_00240</name>
</gene>
<evidence type="ECO:0000313" key="3">
    <source>
        <dbReference type="Proteomes" id="UP000319976"/>
    </source>
</evidence>
<dbReference type="AlphaFoldDB" id="A0A517T384"/>
<dbReference type="Proteomes" id="UP000319976">
    <property type="component" value="Chromosome"/>
</dbReference>
<keyword evidence="1" id="KW-1133">Transmembrane helix</keyword>
<protein>
    <submittedName>
        <fullName evidence="2">Uncharacterized protein</fullName>
    </submittedName>
</protein>
<reference evidence="2 3" key="1">
    <citation type="submission" date="2019-02" db="EMBL/GenBank/DDBJ databases">
        <title>Deep-cultivation of Planctomycetes and their phenomic and genomic characterization uncovers novel biology.</title>
        <authorList>
            <person name="Wiegand S."/>
            <person name="Jogler M."/>
            <person name="Boedeker C."/>
            <person name="Pinto D."/>
            <person name="Vollmers J."/>
            <person name="Rivas-Marin E."/>
            <person name="Kohn T."/>
            <person name="Peeters S.H."/>
            <person name="Heuer A."/>
            <person name="Rast P."/>
            <person name="Oberbeckmann S."/>
            <person name="Bunk B."/>
            <person name="Jeske O."/>
            <person name="Meyerdierks A."/>
            <person name="Storesund J.E."/>
            <person name="Kallscheuer N."/>
            <person name="Luecker S."/>
            <person name="Lage O.M."/>
            <person name="Pohl T."/>
            <person name="Merkel B.J."/>
            <person name="Hornburger P."/>
            <person name="Mueller R.-W."/>
            <person name="Bruemmer F."/>
            <person name="Labrenz M."/>
            <person name="Spormann A.M."/>
            <person name="Op den Camp H."/>
            <person name="Overmann J."/>
            <person name="Amann R."/>
            <person name="Jetten M.S.M."/>
            <person name="Mascher T."/>
            <person name="Medema M.H."/>
            <person name="Devos D.P."/>
            <person name="Kaster A.-K."/>
            <person name="Ovreas L."/>
            <person name="Rohde M."/>
            <person name="Galperin M.Y."/>
            <person name="Jogler C."/>
        </authorList>
    </citation>
    <scope>NUCLEOTIDE SEQUENCE [LARGE SCALE GENOMIC DNA]</scope>
    <source>
        <strain evidence="2 3">V22</strain>
    </source>
</reference>
<keyword evidence="3" id="KW-1185">Reference proteome</keyword>
<proteinExistence type="predicted"/>
<keyword evidence="1" id="KW-0812">Transmembrane</keyword>
<evidence type="ECO:0000313" key="2">
    <source>
        <dbReference type="EMBL" id="QDT62826.1"/>
    </source>
</evidence>